<gene>
    <name evidence="1" type="ORF">ACFQZ6_28650</name>
</gene>
<keyword evidence="2" id="KW-1185">Reference proteome</keyword>
<organism evidence="1 2">
    <name type="scientific">Streptomyces flavalbus</name>
    <dbReference type="NCBI Taxonomy" id="2665155"/>
    <lineage>
        <taxon>Bacteria</taxon>
        <taxon>Bacillati</taxon>
        <taxon>Actinomycetota</taxon>
        <taxon>Actinomycetes</taxon>
        <taxon>Kitasatosporales</taxon>
        <taxon>Streptomycetaceae</taxon>
        <taxon>Streptomyces</taxon>
    </lineage>
</organism>
<name>A0ABW2WIG8_9ACTN</name>
<dbReference type="EMBL" id="JBHTEB010000001">
    <property type="protein sequence ID" value="MFD0318112.1"/>
    <property type="molecule type" value="Genomic_DNA"/>
</dbReference>
<reference evidence="2" key="1">
    <citation type="journal article" date="2019" name="Int. J. Syst. Evol. Microbiol.">
        <title>The Global Catalogue of Microorganisms (GCM) 10K type strain sequencing project: providing services to taxonomists for standard genome sequencing and annotation.</title>
        <authorList>
            <consortium name="The Broad Institute Genomics Platform"/>
            <consortium name="The Broad Institute Genome Sequencing Center for Infectious Disease"/>
            <person name="Wu L."/>
            <person name="Ma J."/>
        </authorList>
    </citation>
    <scope>NUCLEOTIDE SEQUENCE [LARGE SCALE GENOMIC DNA]</scope>
    <source>
        <strain evidence="2">CGMCC 4.7400</strain>
    </source>
</reference>
<accession>A0ABW2WIG8</accession>
<protein>
    <submittedName>
        <fullName evidence="1">Uncharacterized protein</fullName>
    </submittedName>
</protein>
<evidence type="ECO:0000313" key="2">
    <source>
        <dbReference type="Proteomes" id="UP001597023"/>
    </source>
</evidence>
<dbReference type="RefSeq" id="WP_381614569.1">
    <property type="nucleotide sequence ID" value="NZ_JBHTEB010000001.1"/>
</dbReference>
<dbReference type="Proteomes" id="UP001597023">
    <property type="component" value="Unassembled WGS sequence"/>
</dbReference>
<proteinExistence type="predicted"/>
<comment type="caution">
    <text evidence="1">The sequence shown here is derived from an EMBL/GenBank/DDBJ whole genome shotgun (WGS) entry which is preliminary data.</text>
</comment>
<evidence type="ECO:0000313" key="1">
    <source>
        <dbReference type="EMBL" id="MFD0318112.1"/>
    </source>
</evidence>
<sequence length="205" mass="21859">MSESVSVRCPACRRAHTYSAPSYPCPCGAPVAPPLDRHGAPAPVRHRSWDEEWLTVRCAACGRPGQWPRPELGCPCGTVLRVPVSRSRAEQAPEPLDARDAVLAAARHLHRLGHRDLRRADHRPPSGVALTAPGLLAHVDPSGRPATPRDVECLWLTAMARSVDCAHFSRGGYAADARARAERLGVALHVIGPAGEVRAVGAPGT</sequence>